<evidence type="ECO:0000256" key="1">
    <source>
        <dbReference type="ARBA" id="ARBA00023015"/>
    </source>
</evidence>
<proteinExistence type="predicted"/>
<dbReference type="InterPro" id="IPR039425">
    <property type="entry name" value="RNA_pol_sigma-70-like"/>
</dbReference>
<dbReference type="InterPro" id="IPR053812">
    <property type="entry name" value="HTH_Sigma70_ECF-like"/>
</dbReference>
<evidence type="ECO:0000313" key="6">
    <source>
        <dbReference type="Proteomes" id="UP000324479"/>
    </source>
</evidence>
<evidence type="ECO:0000256" key="2">
    <source>
        <dbReference type="ARBA" id="ARBA00023082"/>
    </source>
</evidence>
<evidence type="ECO:0000256" key="3">
    <source>
        <dbReference type="ARBA" id="ARBA00023163"/>
    </source>
</evidence>
<evidence type="ECO:0000259" key="4">
    <source>
        <dbReference type="Pfam" id="PF07638"/>
    </source>
</evidence>
<keyword evidence="6" id="KW-1185">Reference proteome</keyword>
<dbReference type="InterPro" id="IPR036388">
    <property type="entry name" value="WH-like_DNA-bd_sf"/>
</dbReference>
<evidence type="ECO:0000313" key="5">
    <source>
        <dbReference type="EMBL" id="KAA5541455.1"/>
    </source>
</evidence>
<dbReference type="RefSeq" id="WP_150077841.1">
    <property type="nucleotide sequence ID" value="NZ_VWOX01000010.1"/>
</dbReference>
<dbReference type="Pfam" id="PF07638">
    <property type="entry name" value="Sigma70_ECF"/>
    <property type="match status" value="1"/>
</dbReference>
<dbReference type="GO" id="GO:0016987">
    <property type="term" value="F:sigma factor activity"/>
    <property type="evidence" value="ECO:0007669"/>
    <property type="project" value="UniProtKB-KW"/>
</dbReference>
<feature type="domain" description="RNA polymerase sigma-70 ECF-like HTH" evidence="4">
    <location>
        <begin position="3"/>
        <end position="181"/>
    </location>
</feature>
<keyword evidence="3" id="KW-0804">Transcription</keyword>
<comment type="caution">
    <text evidence="5">The sequence shown here is derived from an EMBL/GenBank/DDBJ whole genome shotgun (WGS) entry which is preliminary data.</text>
</comment>
<dbReference type="AlphaFoldDB" id="A0A5M6D8F6"/>
<gene>
    <name evidence="5" type="ORF">FYK55_17985</name>
</gene>
<accession>A0A5M6D8F6</accession>
<sequence>MLRITQILERIESGDDQAAEQLLPIVYDELRRLARAKMSLERPDHTLQTTALVHEAYVRLVDQNQVQRWENAGHFYAAAAEAMRRILVEHARRKLGKQRGGDRAKVDLKDDFGGKMTNPELVMDVHESLEKLAAHDPQISQLVKLHCFAGFSVPEAAKLLGIPTSSAYHHWNYAKALMARMLA</sequence>
<dbReference type="InterPro" id="IPR011517">
    <property type="entry name" value="RNA_pol_sigma70_ECF-like"/>
</dbReference>
<dbReference type="NCBIfam" id="TIGR02999">
    <property type="entry name" value="Sig-70_X6"/>
    <property type="match status" value="1"/>
</dbReference>
<keyword evidence="1" id="KW-0805">Transcription regulation</keyword>
<dbReference type="SUPFAM" id="SSF88659">
    <property type="entry name" value="Sigma3 and sigma4 domains of RNA polymerase sigma factors"/>
    <property type="match status" value="1"/>
</dbReference>
<organism evidence="5 6">
    <name type="scientific">Roseiconus nitratireducens</name>
    <dbReference type="NCBI Taxonomy" id="2605748"/>
    <lineage>
        <taxon>Bacteria</taxon>
        <taxon>Pseudomonadati</taxon>
        <taxon>Planctomycetota</taxon>
        <taxon>Planctomycetia</taxon>
        <taxon>Pirellulales</taxon>
        <taxon>Pirellulaceae</taxon>
        <taxon>Roseiconus</taxon>
    </lineage>
</organism>
<dbReference type="EMBL" id="VWOX01000010">
    <property type="protein sequence ID" value="KAA5541455.1"/>
    <property type="molecule type" value="Genomic_DNA"/>
</dbReference>
<protein>
    <submittedName>
        <fullName evidence="5">RNA polymerase subunit sigma</fullName>
    </submittedName>
</protein>
<keyword evidence="2" id="KW-0731">Sigma factor</keyword>
<name>A0A5M6D8F6_9BACT</name>
<reference evidence="5 6" key="1">
    <citation type="submission" date="2019-08" db="EMBL/GenBank/DDBJ databases">
        <authorList>
            <person name="Dhanesh K."/>
            <person name="Kumar G."/>
            <person name="Sasikala C."/>
            <person name="Venkata Ramana C."/>
        </authorList>
    </citation>
    <scope>NUCLEOTIDE SEQUENCE [LARGE SCALE GENOMIC DNA]</scope>
    <source>
        <strain evidence="5 6">JC645</strain>
    </source>
</reference>
<dbReference type="PANTHER" id="PTHR43133">
    <property type="entry name" value="RNA POLYMERASE ECF-TYPE SIGMA FACTO"/>
    <property type="match status" value="1"/>
</dbReference>
<dbReference type="Proteomes" id="UP000324479">
    <property type="component" value="Unassembled WGS sequence"/>
</dbReference>
<dbReference type="PANTHER" id="PTHR43133:SF39">
    <property type="entry name" value="SIMILAR TO RNA POLYMERASE SIGMA-E FACTOR"/>
    <property type="match status" value="1"/>
</dbReference>
<dbReference type="Gene3D" id="1.10.10.10">
    <property type="entry name" value="Winged helix-like DNA-binding domain superfamily/Winged helix DNA-binding domain"/>
    <property type="match status" value="1"/>
</dbReference>
<dbReference type="InterPro" id="IPR013324">
    <property type="entry name" value="RNA_pol_sigma_r3/r4-like"/>
</dbReference>